<dbReference type="AlphaFoldDB" id="A0A916XY16"/>
<evidence type="ECO:0000313" key="5">
    <source>
        <dbReference type="EMBL" id="GGD18702.1"/>
    </source>
</evidence>
<protein>
    <submittedName>
        <fullName evidence="5">Cyclic nucleotide-binding protein</fullName>
    </submittedName>
</protein>
<keyword evidence="6" id="KW-1185">Reference proteome</keyword>
<keyword evidence="2" id="KW-0238">DNA-binding</keyword>
<keyword evidence="3" id="KW-0804">Transcription</keyword>
<name>A0A916XY16_9HYPH</name>
<reference evidence="5" key="1">
    <citation type="journal article" date="2014" name="Int. J. Syst. Evol. Microbiol.">
        <title>Complete genome sequence of Corynebacterium casei LMG S-19264T (=DSM 44701T), isolated from a smear-ripened cheese.</title>
        <authorList>
            <consortium name="US DOE Joint Genome Institute (JGI-PGF)"/>
            <person name="Walter F."/>
            <person name="Albersmeier A."/>
            <person name="Kalinowski J."/>
            <person name="Ruckert C."/>
        </authorList>
    </citation>
    <scope>NUCLEOTIDE SEQUENCE</scope>
    <source>
        <strain evidence="5">CGMCC 1.15493</strain>
    </source>
</reference>
<evidence type="ECO:0000313" key="6">
    <source>
        <dbReference type="Proteomes" id="UP000613160"/>
    </source>
</evidence>
<reference evidence="5" key="2">
    <citation type="submission" date="2020-09" db="EMBL/GenBank/DDBJ databases">
        <authorList>
            <person name="Sun Q."/>
            <person name="Zhou Y."/>
        </authorList>
    </citation>
    <scope>NUCLEOTIDE SEQUENCE</scope>
    <source>
        <strain evidence="5">CGMCC 1.15493</strain>
    </source>
</reference>
<proteinExistence type="predicted"/>
<dbReference type="RefSeq" id="WP_188850639.1">
    <property type="nucleotide sequence ID" value="NZ_BMJJ01000004.1"/>
</dbReference>
<dbReference type="GO" id="GO:0003677">
    <property type="term" value="F:DNA binding"/>
    <property type="evidence" value="ECO:0007669"/>
    <property type="project" value="UniProtKB-KW"/>
</dbReference>
<dbReference type="InterPro" id="IPR014710">
    <property type="entry name" value="RmlC-like_jellyroll"/>
</dbReference>
<dbReference type="Proteomes" id="UP000613160">
    <property type="component" value="Unassembled WGS sequence"/>
</dbReference>
<dbReference type="Pfam" id="PF13545">
    <property type="entry name" value="HTH_Crp_2"/>
    <property type="match status" value="1"/>
</dbReference>
<dbReference type="InterPro" id="IPR000595">
    <property type="entry name" value="cNMP-bd_dom"/>
</dbReference>
<dbReference type="SUPFAM" id="SSF46785">
    <property type="entry name" value="Winged helix' DNA-binding domain"/>
    <property type="match status" value="1"/>
</dbReference>
<dbReference type="InterPro" id="IPR018490">
    <property type="entry name" value="cNMP-bd_dom_sf"/>
</dbReference>
<dbReference type="CDD" id="cd00038">
    <property type="entry name" value="CAP_ED"/>
    <property type="match status" value="1"/>
</dbReference>
<dbReference type="PROSITE" id="PS50042">
    <property type="entry name" value="CNMP_BINDING_3"/>
    <property type="match status" value="1"/>
</dbReference>
<dbReference type="Gene3D" id="1.10.10.10">
    <property type="entry name" value="Winged helix-like DNA-binding domain superfamily/Winged helix DNA-binding domain"/>
    <property type="match status" value="1"/>
</dbReference>
<evidence type="ECO:0000256" key="2">
    <source>
        <dbReference type="ARBA" id="ARBA00023125"/>
    </source>
</evidence>
<evidence type="ECO:0000256" key="3">
    <source>
        <dbReference type="ARBA" id="ARBA00023163"/>
    </source>
</evidence>
<dbReference type="EMBL" id="BMJJ01000004">
    <property type="protein sequence ID" value="GGD18702.1"/>
    <property type="molecule type" value="Genomic_DNA"/>
</dbReference>
<dbReference type="InterPro" id="IPR012318">
    <property type="entry name" value="HTH_CRP"/>
</dbReference>
<dbReference type="SUPFAM" id="SSF51206">
    <property type="entry name" value="cAMP-binding domain-like"/>
    <property type="match status" value="1"/>
</dbReference>
<dbReference type="GO" id="GO:0006355">
    <property type="term" value="P:regulation of DNA-templated transcription"/>
    <property type="evidence" value="ECO:0007669"/>
    <property type="project" value="InterPro"/>
</dbReference>
<feature type="domain" description="Cyclic nucleotide-binding" evidence="4">
    <location>
        <begin position="12"/>
        <end position="95"/>
    </location>
</feature>
<comment type="caution">
    <text evidence="5">The sequence shown here is derived from an EMBL/GenBank/DDBJ whole genome shotgun (WGS) entry which is preliminary data.</text>
</comment>
<dbReference type="InterPro" id="IPR036390">
    <property type="entry name" value="WH_DNA-bd_sf"/>
</dbReference>
<dbReference type="InterPro" id="IPR036388">
    <property type="entry name" value="WH-like_DNA-bd_sf"/>
</dbReference>
<keyword evidence="1" id="KW-0805">Transcription regulation</keyword>
<accession>A0A916XY16</accession>
<evidence type="ECO:0000256" key="1">
    <source>
        <dbReference type="ARBA" id="ARBA00023015"/>
    </source>
</evidence>
<gene>
    <name evidence="5" type="ORF">GCM10011335_22000</name>
</gene>
<organism evidence="5 6">
    <name type="scientific">Aureimonas glaciei</name>
    <dbReference type="NCBI Taxonomy" id="1776957"/>
    <lineage>
        <taxon>Bacteria</taxon>
        <taxon>Pseudomonadati</taxon>
        <taxon>Pseudomonadota</taxon>
        <taxon>Alphaproteobacteria</taxon>
        <taxon>Hyphomicrobiales</taxon>
        <taxon>Aurantimonadaceae</taxon>
        <taxon>Aureimonas</taxon>
    </lineage>
</organism>
<dbReference type="Gene3D" id="2.60.120.10">
    <property type="entry name" value="Jelly Rolls"/>
    <property type="match status" value="1"/>
</dbReference>
<evidence type="ECO:0000259" key="4">
    <source>
        <dbReference type="PROSITE" id="PS50042"/>
    </source>
</evidence>
<sequence length="244" mass="27290">MPVSQSEIRNRLLSGMEPADFAAVRPRIEKVELKMRTVLVEKEAAIEDVYFIESGIASVVATSQDDERIEVGHVGWEGMSGSSAALGVMIGSTRTFMQVAGSGWRMAVRDLEAAFVERPEIRERLLQYVYTQEVQVAHSALANARYSIKERLARWLLMSHDRGEGDDLSLTHEFLSLMLGVRRAGVTGELHILEGMSLIRATRGNIRILDRPRLEEIAGGCYGYPEMIYERLLGKVRSEPLAAR</sequence>